<dbReference type="PRINTS" id="PR00792">
    <property type="entry name" value="PEPSIN"/>
</dbReference>
<evidence type="ECO:0000256" key="2">
    <source>
        <dbReference type="ARBA" id="ARBA00022670"/>
    </source>
</evidence>
<dbReference type="InterPro" id="IPR001461">
    <property type="entry name" value="Aspartic_peptidase_A1"/>
</dbReference>
<evidence type="ECO:0000256" key="6">
    <source>
        <dbReference type="PIRSR" id="PIRSR601461-1"/>
    </source>
</evidence>
<evidence type="ECO:0000256" key="1">
    <source>
        <dbReference type="ARBA" id="ARBA00007447"/>
    </source>
</evidence>
<dbReference type="InterPro" id="IPR021109">
    <property type="entry name" value="Peptidase_aspartic_dom_sf"/>
</dbReference>
<dbReference type="GO" id="GO:0004190">
    <property type="term" value="F:aspartic-type endopeptidase activity"/>
    <property type="evidence" value="ECO:0007669"/>
    <property type="project" value="UniProtKB-KW"/>
</dbReference>
<dbReference type="SUPFAM" id="SSF50630">
    <property type="entry name" value="Acid proteases"/>
    <property type="match status" value="1"/>
</dbReference>
<dbReference type="InterPro" id="IPR032799">
    <property type="entry name" value="TAXi_C"/>
</dbReference>
<keyword evidence="13" id="KW-1185">Reference proteome</keyword>
<keyword evidence="10" id="KW-0732">Signal</keyword>
<keyword evidence="3 7" id="KW-0064">Aspartyl protease</keyword>
<dbReference type="Gene3D" id="2.40.70.10">
    <property type="entry name" value="Acid Proteases"/>
    <property type="match status" value="2"/>
</dbReference>
<feature type="compositionally biased region" description="Basic residues" evidence="8">
    <location>
        <begin position="270"/>
        <end position="301"/>
    </location>
</feature>
<accession>A0A445CF16</accession>
<name>A0A445CF16_ARAHY</name>
<feature type="signal peptide" evidence="10">
    <location>
        <begin position="1"/>
        <end position="26"/>
    </location>
</feature>
<dbReference type="GO" id="GO:0006508">
    <property type="term" value="P:proteolysis"/>
    <property type="evidence" value="ECO:0007669"/>
    <property type="project" value="UniProtKB-KW"/>
</dbReference>
<comment type="similarity">
    <text evidence="1 7">Belongs to the peptidase A1 family.</text>
</comment>
<dbReference type="InterPro" id="IPR051708">
    <property type="entry name" value="Plant_Aspart_Prot_A1"/>
</dbReference>
<evidence type="ECO:0000256" key="7">
    <source>
        <dbReference type="RuleBase" id="RU000454"/>
    </source>
</evidence>
<dbReference type="Pfam" id="PF14541">
    <property type="entry name" value="TAXi_C"/>
    <property type="match status" value="1"/>
</dbReference>
<dbReference type="InterPro" id="IPR032861">
    <property type="entry name" value="TAXi_N"/>
</dbReference>
<dbReference type="STRING" id="3818.A0A445CF16"/>
<gene>
    <name evidence="12" type="ORF">Ahy_A07g036020</name>
</gene>
<protein>
    <recommendedName>
        <fullName evidence="11">Peptidase A1 domain-containing protein</fullName>
    </recommendedName>
</protein>
<dbReference type="PANTHER" id="PTHR47967:SF69">
    <property type="entry name" value="ASPARTIC PROTEINASE NANA, CHLOROPLAST"/>
    <property type="match status" value="1"/>
</dbReference>
<evidence type="ECO:0000259" key="11">
    <source>
        <dbReference type="PROSITE" id="PS51767"/>
    </source>
</evidence>
<evidence type="ECO:0000256" key="9">
    <source>
        <dbReference type="SAM" id="Phobius"/>
    </source>
</evidence>
<dbReference type="PROSITE" id="PS00141">
    <property type="entry name" value="ASP_PROTEASE"/>
    <property type="match status" value="1"/>
</dbReference>
<feature type="region of interest" description="Disordered" evidence="8">
    <location>
        <begin position="267"/>
        <end position="304"/>
    </location>
</feature>
<dbReference type="FunFam" id="2.40.70.10:FF:000033">
    <property type="entry name" value="Aspartyl protease family protein"/>
    <property type="match status" value="1"/>
</dbReference>
<evidence type="ECO:0000256" key="3">
    <source>
        <dbReference type="ARBA" id="ARBA00022750"/>
    </source>
</evidence>
<dbReference type="InterPro" id="IPR001969">
    <property type="entry name" value="Aspartic_peptidase_AS"/>
</dbReference>
<feature type="chain" id="PRO_5019210634" description="Peptidase A1 domain-containing protein" evidence="10">
    <location>
        <begin position="27"/>
        <end position="627"/>
    </location>
</feature>
<evidence type="ECO:0000256" key="4">
    <source>
        <dbReference type="ARBA" id="ARBA00022801"/>
    </source>
</evidence>
<proteinExistence type="inferred from homology"/>
<evidence type="ECO:0000256" key="10">
    <source>
        <dbReference type="SAM" id="SignalP"/>
    </source>
</evidence>
<evidence type="ECO:0000313" key="13">
    <source>
        <dbReference type="Proteomes" id="UP000289738"/>
    </source>
</evidence>
<reference evidence="12 13" key="1">
    <citation type="submission" date="2019-01" db="EMBL/GenBank/DDBJ databases">
        <title>Sequencing of cultivated peanut Arachis hypogaea provides insights into genome evolution and oil improvement.</title>
        <authorList>
            <person name="Chen X."/>
        </authorList>
    </citation>
    <scope>NUCLEOTIDE SEQUENCE [LARGE SCALE GENOMIC DNA]</scope>
    <source>
        <strain evidence="13">cv. Fuhuasheng</strain>
        <tissue evidence="12">Leaves</tissue>
    </source>
</reference>
<keyword evidence="9" id="KW-1133">Transmembrane helix</keyword>
<dbReference type="PROSITE" id="PS51767">
    <property type="entry name" value="PEPTIDASE_A1"/>
    <property type="match status" value="1"/>
</dbReference>
<evidence type="ECO:0000313" key="12">
    <source>
        <dbReference type="EMBL" id="RYR49510.1"/>
    </source>
</evidence>
<keyword evidence="4 7" id="KW-0378">Hydrolase</keyword>
<dbReference type="InterPro" id="IPR033121">
    <property type="entry name" value="PEPTIDASE_A1"/>
</dbReference>
<dbReference type="Proteomes" id="UP000289738">
    <property type="component" value="Chromosome A07"/>
</dbReference>
<feature type="active site" evidence="6">
    <location>
        <position position="504"/>
    </location>
</feature>
<keyword evidence="9" id="KW-0472">Membrane</keyword>
<feature type="transmembrane region" description="Helical" evidence="9">
    <location>
        <begin position="113"/>
        <end position="131"/>
    </location>
</feature>
<keyword evidence="5" id="KW-0325">Glycoprotein</keyword>
<keyword evidence="2 7" id="KW-0645">Protease</keyword>
<feature type="active site" evidence="6">
    <location>
        <position position="249"/>
    </location>
</feature>
<dbReference type="EMBL" id="SDMP01000007">
    <property type="protein sequence ID" value="RYR49510.1"/>
    <property type="molecule type" value="Genomic_DNA"/>
</dbReference>
<keyword evidence="9" id="KW-0812">Transmembrane</keyword>
<comment type="caution">
    <text evidence="12">The sequence shown here is derived from an EMBL/GenBank/DDBJ whole genome shotgun (WGS) entry which is preliminary data.</text>
</comment>
<evidence type="ECO:0000256" key="8">
    <source>
        <dbReference type="SAM" id="MobiDB-lite"/>
    </source>
</evidence>
<dbReference type="Pfam" id="PF14543">
    <property type="entry name" value="TAXi_N"/>
    <property type="match status" value="2"/>
</dbReference>
<feature type="domain" description="Peptidase A1" evidence="11">
    <location>
        <begin position="231"/>
        <end position="622"/>
    </location>
</feature>
<organism evidence="12 13">
    <name type="scientific">Arachis hypogaea</name>
    <name type="common">Peanut</name>
    <dbReference type="NCBI Taxonomy" id="3818"/>
    <lineage>
        <taxon>Eukaryota</taxon>
        <taxon>Viridiplantae</taxon>
        <taxon>Streptophyta</taxon>
        <taxon>Embryophyta</taxon>
        <taxon>Tracheophyta</taxon>
        <taxon>Spermatophyta</taxon>
        <taxon>Magnoliopsida</taxon>
        <taxon>eudicotyledons</taxon>
        <taxon>Gunneridae</taxon>
        <taxon>Pentapetalae</taxon>
        <taxon>rosids</taxon>
        <taxon>fabids</taxon>
        <taxon>Fabales</taxon>
        <taxon>Fabaceae</taxon>
        <taxon>Papilionoideae</taxon>
        <taxon>50 kb inversion clade</taxon>
        <taxon>dalbergioids sensu lato</taxon>
        <taxon>Dalbergieae</taxon>
        <taxon>Pterocarpus clade</taxon>
        <taxon>Arachis</taxon>
    </lineage>
</organism>
<dbReference type="InterPro" id="IPR034161">
    <property type="entry name" value="Pepsin-like_plant"/>
</dbReference>
<dbReference type="PANTHER" id="PTHR47967">
    <property type="entry name" value="OS07G0603500 PROTEIN-RELATED"/>
    <property type="match status" value="1"/>
</dbReference>
<dbReference type="CDD" id="cd05476">
    <property type="entry name" value="pepsin_A_like_plant"/>
    <property type="match status" value="1"/>
</dbReference>
<evidence type="ECO:0000256" key="5">
    <source>
        <dbReference type="ARBA" id="ARBA00023180"/>
    </source>
</evidence>
<dbReference type="AlphaFoldDB" id="A0A445CF16"/>
<sequence length="627" mass="70375">MQLPQPPQPGFFVIVELSLSVFSGVASPPQPCNPKNVVELLKLLVHRTETPLPQLFDGTTKIKFRKEEESEVLTLKGENKRRALPFLYLYLSISSSLTASMRMRMRMQWRSGTAAILIIIIIITITSFNIAHGGGYQQNDIDDGKEMRIELVHRHDSRFFRNRNSDNNGALDQLEYIKGFIQRDAVRRQRMNERWSISTNNKKHNLNNRRQNYETFEMPMQSGRDNGLGEYFVQVEVGTPGQKFWVVADTGNELTWFNCLDKKPPSVLGAHKKRHRRTRPRSRTRSSRRTKRRRRRIRRPKNTTNKQCGDGVFCPQHSKSFEAVTCSSLKCKFDLSDLFSLTYCPRPSDPCLYDISYVDGSSAKGFFGTDTITVDLTSGKQGKLENLTIGCTNSMLNGVTFNEDTSGILGLGYSKESFVDKATLQYGGKFSYCLVDHLSHRDVSSHLFFGNHNVTTLSEIKRTELFLIPPLYGVNVIGISIGDQMLKIPPQVWDFNSQGGAIVDSGTTLTTLVDQAYGPVFEALNKSLANVKLADGDFGPLELCFDTSQGYDESVVPRLVFHFSGGVTFEPPLKSYIIDAAPQVKCLGIVETTGPGANVIGNIMQQNHLWEFDLSLNTVGFAPSSCN</sequence>